<dbReference type="UniPathway" id="UPA00371">
    <property type="reaction ID" value="UER00546"/>
</dbReference>
<sequence>MTQFLLVTDLDNTLVGDDRALDKLNQRLTQCRQVNGVKLVYSTGRSITSYQKLSTEVNLLEPDVLITAVGTEIYYPGKVLDQKWTTQSSAGWNRDAIVAITQQFPQLVPQPESEQRSLKVSFLLDAEDAHILPDLEAKIKHQGVDAQLIYSSNQDLDILSSRANKGNALAYIQQVLGFEFDRTIACGDSGNDIALFEQKTLGVIMGNAQPELLQWHHKNLSDDRYLAQGFCAAGILEGLQYFGFLQ</sequence>
<dbReference type="EMBL" id="PVWG01000021">
    <property type="protein sequence ID" value="PSB18006.1"/>
    <property type="molecule type" value="Genomic_DNA"/>
</dbReference>
<keyword evidence="9" id="KW-1185">Reference proteome</keyword>
<dbReference type="InterPro" id="IPR036412">
    <property type="entry name" value="HAD-like_sf"/>
</dbReference>
<dbReference type="InterPro" id="IPR012847">
    <property type="entry name" value="Sucrose_phosphatase_pln/cyn"/>
</dbReference>
<keyword evidence="5" id="KW-0378">Hydrolase</keyword>
<dbReference type="OrthoDB" id="7847955at2"/>
<dbReference type="RefSeq" id="WP_073073521.1">
    <property type="nucleotide sequence ID" value="NZ_MPPI01000023.1"/>
</dbReference>
<dbReference type="SFLD" id="SFLDS00003">
    <property type="entry name" value="Haloacid_Dehalogenase"/>
    <property type="match status" value="1"/>
</dbReference>
<evidence type="ECO:0000313" key="8">
    <source>
        <dbReference type="EMBL" id="PSB18006.1"/>
    </source>
</evidence>
<dbReference type="GO" id="GO:0005986">
    <property type="term" value="P:sucrose biosynthetic process"/>
    <property type="evidence" value="ECO:0007669"/>
    <property type="project" value="UniProtKB-UniPathway"/>
</dbReference>
<evidence type="ECO:0000256" key="5">
    <source>
        <dbReference type="ARBA" id="ARBA00022801"/>
    </source>
</evidence>
<dbReference type="GO" id="GO:0050307">
    <property type="term" value="F:sucrose-phosphate phosphatase activity"/>
    <property type="evidence" value="ECO:0007669"/>
    <property type="project" value="UniProtKB-EC"/>
</dbReference>
<dbReference type="SFLD" id="SFLDG01141">
    <property type="entry name" value="C2.B.1:_Sucrose_Phosphatase_Li"/>
    <property type="match status" value="1"/>
</dbReference>
<organism evidence="8 9">
    <name type="scientific">Phormidesmis priestleyi ULC007</name>
    <dbReference type="NCBI Taxonomy" id="1920490"/>
    <lineage>
        <taxon>Bacteria</taxon>
        <taxon>Bacillati</taxon>
        <taxon>Cyanobacteriota</taxon>
        <taxon>Cyanophyceae</taxon>
        <taxon>Leptolyngbyales</taxon>
        <taxon>Leptolyngbyaceae</taxon>
        <taxon>Phormidesmis</taxon>
    </lineage>
</organism>
<protein>
    <recommendedName>
        <fullName evidence="4">sucrose-phosphate phosphatase</fullName>
        <ecNumber evidence="4">3.1.3.24</ecNumber>
    </recommendedName>
</protein>
<evidence type="ECO:0000256" key="1">
    <source>
        <dbReference type="ARBA" id="ARBA00001946"/>
    </source>
</evidence>
<dbReference type="NCBIfam" id="TIGR01484">
    <property type="entry name" value="HAD-SF-IIB"/>
    <property type="match status" value="1"/>
</dbReference>
<reference evidence="8 9" key="2">
    <citation type="submission" date="2018-03" db="EMBL/GenBank/DDBJ databases">
        <title>The ancient ancestry and fast evolution of plastids.</title>
        <authorList>
            <person name="Moore K.R."/>
            <person name="Magnabosco C."/>
            <person name="Momper L."/>
            <person name="Gold D.A."/>
            <person name="Bosak T."/>
            <person name="Fournier G.P."/>
        </authorList>
    </citation>
    <scope>NUCLEOTIDE SEQUENCE [LARGE SCALE GENOMIC DNA]</scope>
    <source>
        <strain evidence="8 9">ULC007</strain>
    </source>
</reference>
<dbReference type="InterPro" id="IPR051518">
    <property type="entry name" value="Sucrose_Phosphatase"/>
</dbReference>
<comment type="catalytic activity">
    <reaction evidence="6">
        <text>sucrose 6(F)-phosphate + H2O = sucrose + phosphate</text>
        <dbReference type="Rhea" id="RHEA:19289"/>
        <dbReference type="ChEBI" id="CHEBI:15377"/>
        <dbReference type="ChEBI" id="CHEBI:17992"/>
        <dbReference type="ChEBI" id="CHEBI:43474"/>
        <dbReference type="ChEBI" id="CHEBI:57723"/>
        <dbReference type="EC" id="3.1.3.24"/>
    </reaction>
</comment>
<accession>A0A2T1DC17</accession>
<dbReference type="InterPro" id="IPR006379">
    <property type="entry name" value="HAD-SF_hydro_IIB"/>
</dbReference>
<dbReference type="PANTHER" id="PTHR46521">
    <property type="entry name" value="SUCROSE-PHOSPHATASE 2-RELATED"/>
    <property type="match status" value="1"/>
</dbReference>
<dbReference type="Gene3D" id="3.40.50.1000">
    <property type="entry name" value="HAD superfamily/HAD-like"/>
    <property type="match status" value="1"/>
</dbReference>
<dbReference type="Proteomes" id="UP000238634">
    <property type="component" value="Unassembled WGS sequence"/>
</dbReference>
<dbReference type="NCBIfam" id="TIGR01482">
    <property type="entry name" value="SPP-subfamily"/>
    <property type="match status" value="1"/>
</dbReference>
<dbReference type="Pfam" id="PF05116">
    <property type="entry name" value="S6PP"/>
    <property type="match status" value="1"/>
</dbReference>
<evidence type="ECO:0000256" key="4">
    <source>
        <dbReference type="ARBA" id="ARBA00013112"/>
    </source>
</evidence>
<evidence type="ECO:0000256" key="2">
    <source>
        <dbReference type="ARBA" id="ARBA00005070"/>
    </source>
</evidence>
<comment type="similarity">
    <text evidence="3">Belongs to the sucrose phosphatase family.</text>
</comment>
<dbReference type="EC" id="3.1.3.24" evidence="4"/>
<gene>
    <name evidence="8" type="ORF">C7B65_16780</name>
</gene>
<feature type="domain" description="Sucrose phosphatase-like" evidence="7">
    <location>
        <begin position="3"/>
        <end position="243"/>
    </location>
</feature>
<dbReference type="STRING" id="1920490.GCA_001895925_05137"/>
<dbReference type="InterPro" id="IPR023214">
    <property type="entry name" value="HAD_sf"/>
</dbReference>
<comment type="pathway">
    <text evidence="2">Glycan biosynthesis; sucrose biosynthesis; sucrose from D-fructose 6-phosphate and UDP-alpha-D-glucose: step 2/2.</text>
</comment>
<name>A0A2T1DC17_9CYAN</name>
<dbReference type="SUPFAM" id="SSF56784">
    <property type="entry name" value="HAD-like"/>
    <property type="match status" value="1"/>
</dbReference>
<dbReference type="InterPro" id="IPR006380">
    <property type="entry name" value="SPP-like_dom"/>
</dbReference>
<reference evidence="8 9" key="1">
    <citation type="submission" date="2018-02" db="EMBL/GenBank/DDBJ databases">
        <authorList>
            <person name="Cohen D.B."/>
            <person name="Kent A.D."/>
        </authorList>
    </citation>
    <scope>NUCLEOTIDE SEQUENCE [LARGE SCALE GENOMIC DNA]</scope>
    <source>
        <strain evidence="8 9">ULC007</strain>
    </source>
</reference>
<dbReference type="GO" id="GO:0000287">
    <property type="term" value="F:magnesium ion binding"/>
    <property type="evidence" value="ECO:0007669"/>
    <property type="project" value="InterPro"/>
</dbReference>
<dbReference type="SFLD" id="SFLDG01140">
    <property type="entry name" value="C2.B:_Phosphomannomutase_and_P"/>
    <property type="match status" value="1"/>
</dbReference>
<evidence type="ECO:0000259" key="7">
    <source>
        <dbReference type="Pfam" id="PF05116"/>
    </source>
</evidence>
<comment type="caution">
    <text evidence="8">The sequence shown here is derived from an EMBL/GenBank/DDBJ whole genome shotgun (WGS) entry which is preliminary data.</text>
</comment>
<proteinExistence type="inferred from homology"/>
<dbReference type="CDD" id="cd02605">
    <property type="entry name" value="HAD_SPP"/>
    <property type="match status" value="1"/>
</dbReference>
<dbReference type="NCBIfam" id="TIGR01485">
    <property type="entry name" value="SPP_plant-cyano"/>
    <property type="match status" value="1"/>
</dbReference>
<evidence type="ECO:0000256" key="3">
    <source>
        <dbReference type="ARBA" id="ARBA00007211"/>
    </source>
</evidence>
<comment type="cofactor">
    <cofactor evidence="1">
        <name>Mg(2+)</name>
        <dbReference type="ChEBI" id="CHEBI:18420"/>
    </cofactor>
</comment>
<dbReference type="Gene3D" id="3.90.1070.10">
    <property type="match status" value="1"/>
</dbReference>
<dbReference type="PANTHER" id="PTHR46521:SF4">
    <property type="entry name" value="SUCROSE-PHOSPHATASE 2-RELATED"/>
    <property type="match status" value="1"/>
</dbReference>
<dbReference type="AlphaFoldDB" id="A0A2T1DC17"/>
<evidence type="ECO:0000313" key="9">
    <source>
        <dbReference type="Proteomes" id="UP000238634"/>
    </source>
</evidence>
<evidence type="ECO:0000256" key="6">
    <source>
        <dbReference type="ARBA" id="ARBA00048036"/>
    </source>
</evidence>